<evidence type="ECO:0000313" key="1">
    <source>
        <dbReference type="EMBL" id="MEE2056588.1"/>
    </source>
</evidence>
<dbReference type="RefSeq" id="WP_330131833.1">
    <property type="nucleotide sequence ID" value="NZ_JAUTXY010000001.1"/>
</dbReference>
<dbReference type="EMBL" id="JAUTXY010000001">
    <property type="protein sequence ID" value="MEE2056588.1"/>
    <property type="molecule type" value="Genomic_DNA"/>
</dbReference>
<proteinExistence type="predicted"/>
<gene>
    <name evidence="1" type="ORF">Q7514_03470</name>
</gene>
<keyword evidence="2" id="KW-1185">Reference proteome</keyword>
<dbReference type="Proteomes" id="UP001336020">
    <property type="component" value="Unassembled WGS sequence"/>
</dbReference>
<protein>
    <submittedName>
        <fullName evidence="1">Uncharacterized protein</fullName>
    </submittedName>
</protein>
<accession>A0ABU7L4W9</accession>
<name>A0ABU7L4W9_9NOCA</name>
<sequence>MAIQFATPSITIPLGTGRRSIQSTVSFSGRVVRAGVALNGFKIDYDDDDHHINIVEVDTDLVRISGGTVVFNVECQYADKNFDDKYSGYVTALIIAETA</sequence>
<organism evidence="1 2">
    <name type="scientific">Rhodococcus artemisiae</name>
    <dbReference type="NCBI Taxonomy" id="714159"/>
    <lineage>
        <taxon>Bacteria</taxon>
        <taxon>Bacillati</taxon>
        <taxon>Actinomycetota</taxon>
        <taxon>Actinomycetes</taxon>
        <taxon>Mycobacteriales</taxon>
        <taxon>Nocardiaceae</taxon>
        <taxon>Rhodococcus</taxon>
    </lineage>
</organism>
<reference evidence="1 2" key="1">
    <citation type="submission" date="2023-07" db="EMBL/GenBank/DDBJ databases">
        <authorList>
            <person name="Girao M."/>
            <person name="Carvalho M.F."/>
        </authorList>
    </citation>
    <scope>NUCLEOTIDE SEQUENCE [LARGE SCALE GENOMIC DNA]</scope>
    <source>
        <strain evidence="1 2">YIM65754</strain>
    </source>
</reference>
<comment type="caution">
    <text evidence="1">The sequence shown here is derived from an EMBL/GenBank/DDBJ whole genome shotgun (WGS) entry which is preliminary data.</text>
</comment>
<evidence type="ECO:0000313" key="2">
    <source>
        <dbReference type="Proteomes" id="UP001336020"/>
    </source>
</evidence>